<evidence type="ECO:0000256" key="1">
    <source>
        <dbReference type="ARBA" id="ARBA00005059"/>
    </source>
</evidence>
<dbReference type="PANTHER" id="PTHR43013">
    <property type="entry name" value="GLUTAMYL-TRNA REDUCTASE"/>
    <property type="match status" value="1"/>
</dbReference>
<dbReference type="SUPFAM" id="SSF69742">
    <property type="entry name" value="Glutamyl tRNA-reductase catalytic, N-terminal domain"/>
    <property type="match status" value="1"/>
</dbReference>
<dbReference type="RefSeq" id="WP_378252740.1">
    <property type="nucleotide sequence ID" value="NZ_JBHSIT010000002.1"/>
</dbReference>
<keyword evidence="5 8" id="KW-0560">Oxidoreductase</keyword>
<dbReference type="InterPro" id="IPR036291">
    <property type="entry name" value="NAD(P)-bd_dom_sf"/>
</dbReference>
<dbReference type="GO" id="GO:0008883">
    <property type="term" value="F:glutamyl-tRNA reductase activity"/>
    <property type="evidence" value="ECO:0007669"/>
    <property type="project" value="UniProtKB-EC"/>
</dbReference>
<dbReference type="InterPro" id="IPR015896">
    <property type="entry name" value="4pyrrol_synth_GluRdtase_dimer"/>
</dbReference>
<evidence type="ECO:0000256" key="4">
    <source>
        <dbReference type="ARBA" id="ARBA00022857"/>
    </source>
</evidence>
<dbReference type="InterPro" id="IPR015895">
    <property type="entry name" value="4pyrrol_synth_GluRdtase_N"/>
</dbReference>
<feature type="binding site" evidence="8">
    <location>
        <begin position="189"/>
        <end position="194"/>
    </location>
    <ligand>
        <name>NADP(+)</name>
        <dbReference type="ChEBI" id="CHEBI:58349"/>
    </ligand>
</feature>
<dbReference type="InterPro" id="IPR006151">
    <property type="entry name" value="Shikm_DH/Glu-tRNA_Rdtase"/>
</dbReference>
<sequence length="424" mass="44655">MQLHTVGVDHTTAPIGLLERLAVPPDRMPALLARLRDHPAVGEVMVLATCNRLEAVLSTGHRSAATCHVVETFAAMAGVPEHDVWESVAIRRETESVAHLLRVACGLESMAVGEEQIVAQLRSALRAAREAATAGPLLIAVTEHALRTSKTARSETRVGQAGVSLVHAGLDAAAETLGGLAGRTALVIGTGTMGALAARLLRDADAGALHVASRTPANAERIAGEVGGTVAPEAAWADVLERCDLVVSSTGAHGHVLDADTLRRARKNAGNPPMVALDLAMPRDLDPLCADVDGVHLVDLAALGRLLSRRGPAADLARTAEICAEQTGAFLARRLESSVRPLIVALRARSREVVDTELDRLGKRLPHLADGDREATVAAVDRIVAKLLHTPITRAKQLAGTPDGRLYLEALFHLFDLDTSEAHA</sequence>
<dbReference type="Gene3D" id="3.30.460.30">
    <property type="entry name" value="Glutamyl-tRNA reductase, N-terminal domain"/>
    <property type="match status" value="1"/>
</dbReference>
<organism evidence="13 14">
    <name type="scientific">Actinomadura gamaensis</name>
    <dbReference type="NCBI Taxonomy" id="1763541"/>
    <lineage>
        <taxon>Bacteria</taxon>
        <taxon>Bacillati</taxon>
        <taxon>Actinomycetota</taxon>
        <taxon>Actinomycetes</taxon>
        <taxon>Streptosporangiales</taxon>
        <taxon>Thermomonosporaceae</taxon>
        <taxon>Actinomadura</taxon>
    </lineage>
</organism>
<evidence type="ECO:0000313" key="13">
    <source>
        <dbReference type="EMBL" id="MFC4907000.1"/>
    </source>
</evidence>
<dbReference type="Pfam" id="PF05201">
    <property type="entry name" value="GlutR_N"/>
    <property type="match status" value="1"/>
</dbReference>
<evidence type="ECO:0000313" key="14">
    <source>
        <dbReference type="Proteomes" id="UP001595872"/>
    </source>
</evidence>
<feature type="domain" description="Glutamyl-tRNA reductase N-terminal" evidence="12">
    <location>
        <begin position="6"/>
        <end position="156"/>
    </location>
</feature>
<dbReference type="CDD" id="cd05213">
    <property type="entry name" value="NAD_bind_Glutamyl_tRNA_reduct"/>
    <property type="match status" value="1"/>
</dbReference>
<comment type="similarity">
    <text evidence="2 8 9">Belongs to the glutamyl-tRNA reductase family.</text>
</comment>
<dbReference type="EC" id="1.2.1.70" evidence="3 8"/>
<feature type="binding site" evidence="8">
    <location>
        <position position="120"/>
    </location>
    <ligand>
        <name>substrate</name>
    </ligand>
</feature>
<reference evidence="14" key="1">
    <citation type="journal article" date="2019" name="Int. J. Syst. Evol. Microbiol.">
        <title>The Global Catalogue of Microorganisms (GCM) 10K type strain sequencing project: providing services to taxonomists for standard genome sequencing and annotation.</title>
        <authorList>
            <consortium name="The Broad Institute Genomics Platform"/>
            <consortium name="The Broad Institute Genome Sequencing Center for Infectious Disease"/>
            <person name="Wu L."/>
            <person name="Ma J."/>
        </authorList>
    </citation>
    <scope>NUCLEOTIDE SEQUENCE [LARGE SCALE GENOMIC DNA]</scope>
    <source>
        <strain evidence="14">KLKA75</strain>
    </source>
</reference>
<comment type="miscellaneous">
    <text evidence="8">During catalysis, the active site Cys acts as a nucleophile attacking the alpha-carbonyl group of tRNA-bound glutamate with the formation of a thioester intermediate between enzyme and glutamate, and the concomitant release of tRNA(Glu). The thioester intermediate is finally reduced by direct hydride transfer from NADPH, to form the product GSA.</text>
</comment>
<comment type="pathway">
    <text evidence="1 8 9">Porphyrin-containing compound metabolism; protoporphyrin-IX biosynthesis; 5-aminolevulinate from L-glutamyl-tRNA(Glu): step 1/2.</text>
</comment>
<dbReference type="Gene3D" id="3.40.50.720">
    <property type="entry name" value="NAD(P)-binding Rossmann-like Domain"/>
    <property type="match status" value="1"/>
</dbReference>
<keyword evidence="6 8" id="KW-0627">Porphyrin biosynthesis</keyword>
<dbReference type="Pfam" id="PF01488">
    <property type="entry name" value="Shikimate_DH"/>
    <property type="match status" value="1"/>
</dbReference>
<dbReference type="HAMAP" id="MF_00087">
    <property type="entry name" value="Glu_tRNA_reductase"/>
    <property type="match status" value="1"/>
</dbReference>
<evidence type="ECO:0000256" key="7">
    <source>
        <dbReference type="ARBA" id="ARBA00047464"/>
    </source>
</evidence>
<evidence type="ECO:0000256" key="5">
    <source>
        <dbReference type="ARBA" id="ARBA00023002"/>
    </source>
</evidence>
<keyword evidence="14" id="KW-1185">Reference proteome</keyword>
<evidence type="ECO:0000256" key="3">
    <source>
        <dbReference type="ARBA" id="ARBA00012970"/>
    </source>
</evidence>
<dbReference type="SUPFAM" id="SSF51735">
    <property type="entry name" value="NAD(P)-binding Rossmann-fold domains"/>
    <property type="match status" value="1"/>
</dbReference>
<feature type="binding site" evidence="8">
    <location>
        <begin position="114"/>
        <end position="116"/>
    </location>
    <ligand>
        <name>substrate</name>
    </ligand>
</feature>
<evidence type="ECO:0000256" key="6">
    <source>
        <dbReference type="ARBA" id="ARBA00023244"/>
    </source>
</evidence>
<evidence type="ECO:0000259" key="11">
    <source>
        <dbReference type="Pfam" id="PF01488"/>
    </source>
</evidence>
<dbReference type="InterPro" id="IPR036453">
    <property type="entry name" value="GluRdtase_dimer_dom_sf"/>
</dbReference>
<feature type="domain" description="Tetrapyrrole biosynthesis glutamyl-tRNA reductase dimerisation" evidence="10">
    <location>
        <begin position="321"/>
        <end position="417"/>
    </location>
</feature>
<dbReference type="PROSITE" id="PS00747">
    <property type="entry name" value="GLUTR"/>
    <property type="match status" value="1"/>
</dbReference>
<evidence type="ECO:0000256" key="9">
    <source>
        <dbReference type="RuleBase" id="RU000584"/>
    </source>
</evidence>
<comment type="catalytic activity">
    <reaction evidence="7 8 9">
        <text>(S)-4-amino-5-oxopentanoate + tRNA(Glu) + NADP(+) = L-glutamyl-tRNA(Glu) + NADPH + H(+)</text>
        <dbReference type="Rhea" id="RHEA:12344"/>
        <dbReference type="Rhea" id="RHEA-COMP:9663"/>
        <dbReference type="Rhea" id="RHEA-COMP:9680"/>
        <dbReference type="ChEBI" id="CHEBI:15378"/>
        <dbReference type="ChEBI" id="CHEBI:57501"/>
        <dbReference type="ChEBI" id="CHEBI:57783"/>
        <dbReference type="ChEBI" id="CHEBI:58349"/>
        <dbReference type="ChEBI" id="CHEBI:78442"/>
        <dbReference type="ChEBI" id="CHEBI:78520"/>
        <dbReference type="EC" id="1.2.1.70"/>
    </reaction>
</comment>
<protein>
    <recommendedName>
        <fullName evidence="3 8">Glutamyl-tRNA reductase</fullName>
        <shortName evidence="8">GluTR</shortName>
        <ecNumber evidence="3 8">1.2.1.70</ecNumber>
    </recommendedName>
</protein>
<accession>A0ABV9TUX1</accession>
<feature type="domain" description="Quinate/shikimate 5-dehydrogenase/glutamyl-tRNA reductase" evidence="11">
    <location>
        <begin position="173"/>
        <end position="303"/>
    </location>
</feature>
<dbReference type="PIRSF" id="PIRSF000445">
    <property type="entry name" value="4pyrrol_synth_GluRdtase"/>
    <property type="match status" value="1"/>
</dbReference>
<feature type="binding site" evidence="8">
    <location>
        <position position="109"/>
    </location>
    <ligand>
        <name>substrate</name>
    </ligand>
</feature>
<feature type="active site" description="Nucleophile" evidence="8">
    <location>
        <position position="50"/>
    </location>
</feature>
<evidence type="ECO:0000259" key="10">
    <source>
        <dbReference type="Pfam" id="PF00745"/>
    </source>
</evidence>
<feature type="binding site" evidence="8">
    <location>
        <begin position="49"/>
        <end position="52"/>
    </location>
    <ligand>
        <name>substrate</name>
    </ligand>
</feature>
<dbReference type="Pfam" id="PF00745">
    <property type="entry name" value="GlutR_dimer"/>
    <property type="match status" value="1"/>
</dbReference>
<evidence type="ECO:0000256" key="2">
    <source>
        <dbReference type="ARBA" id="ARBA00005916"/>
    </source>
</evidence>
<proteinExistence type="inferred from homology"/>
<dbReference type="InterPro" id="IPR018214">
    <property type="entry name" value="GluRdtase_CS"/>
</dbReference>
<name>A0ABV9TUX1_9ACTN</name>
<gene>
    <name evidence="8 13" type="primary">hemA</name>
    <name evidence="13" type="ORF">ACFPCY_06700</name>
</gene>
<dbReference type="NCBIfam" id="TIGR01035">
    <property type="entry name" value="hemA"/>
    <property type="match status" value="1"/>
</dbReference>
<feature type="site" description="Important for activity" evidence="8">
    <location>
        <position position="99"/>
    </location>
</feature>
<dbReference type="EMBL" id="JBHSIT010000002">
    <property type="protein sequence ID" value="MFC4907000.1"/>
    <property type="molecule type" value="Genomic_DNA"/>
</dbReference>
<comment type="caution">
    <text evidence="13">The sequence shown here is derived from an EMBL/GenBank/DDBJ whole genome shotgun (WGS) entry which is preliminary data.</text>
</comment>
<evidence type="ECO:0000256" key="8">
    <source>
        <dbReference type="HAMAP-Rule" id="MF_00087"/>
    </source>
</evidence>
<dbReference type="SUPFAM" id="SSF69075">
    <property type="entry name" value="Glutamyl tRNA-reductase dimerization domain"/>
    <property type="match status" value="1"/>
</dbReference>
<dbReference type="InterPro" id="IPR000343">
    <property type="entry name" value="4pyrrol_synth_GluRdtase"/>
</dbReference>
<comment type="subunit">
    <text evidence="8">Homodimer.</text>
</comment>
<comment type="domain">
    <text evidence="8">Possesses an unusual extended V-shaped dimeric structure with each monomer consisting of three distinct domains arranged along a curved 'spinal' alpha-helix. The N-terminal catalytic domain specifically recognizes the glutamate moiety of the substrate. The second domain is the NADPH-binding domain, and the third C-terminal domain is responsible for dimerization.</text>
</comment>
<dbReference type="Proteomes" id="UP001595872">
    <property type="component" value="Unassembled WGS sequence"/>
</dbReference>
<keyword evidence="4 8" id="KW-0521">NADP</keyword>
<comment type="function">
    <text evidence="8">Catalyzes the NADPH-dependent reduction of glutamyl-tRNA(Glu) to glutamate 1-semialdehyde (GSA).</text>
</comment>
<dbReference type="InterPro" id="IPR036343">
    <property type="entry name" value="GluRdtase_N_sf"/>
</dbReference>
<dbReference type="PANTHER" id="PTHR43013:SF1">
    <property type="entry name" value="GLUTAMYL-TRNA REDUCTASE"/>
    <property type="match status" value="1"/>
</dbReference>
<evidence type="ECO:0000259" key="12">
    <source>
        <dbReference type="Pfam" id="PF05201"/>
    </source>
</evidence>